<comment type="caution">
    <text evidence="8">The sequence shown here is derived from an EMBL/GenBank/DDBJ whole genome shotgun (WGS) entry which is preliminary data.</text>
</comment>
<protein>
    <submittedName>
        <fullName evidence="8">8-oxo-dGTP pyrophosphatase MutT (NUDIX family)</fullName>
    </submittedName>
</protein>
<dbReference type="EMBL" id="JAFBFC010000004">
    <property type="protein sequence ID" value="MBM7703719.1"/>
    <property type="molecule type" value="Genomic_DNA"/>
</dbReference>
<feature type="domain" description="Nudix hydrolase" evidence="7">
    <location>
        <begin position="23"/>
        <end position="154"/>
    </location>
</feature>
<dbReference type="InterPro" id="IPR000086">
    <property type="entry name" value="NUDIX_hydrolase_dom"/>
</dbReference>
<dbReference type="InterPro" id="IPR045121">
    <property type="entry name" value="CoAse"/>
</dbReference>
<name>A0ABS2QW57_9BACI</name>
<keyword evidence="3" id="KW-0479">Metal-binding</keyword>
<comment type="cofactor">
    <cofactor evidence="2">
        <name>Mg(2+)</name>
        <dbReference type="ChEBI" id="CHEBI:18420"/>
    </cofactor>
</comment>
<proteinExistence type="predicted"/>
<dbReference type="Gene3D" id="3.90.79.10">
    <property type="entry name" value="Nucleoside Triphosphate Pyrophosphohydrolase"/>
    <property type="match status" value="1"/>
</dbReference>
<keyword evidence="4" id="KW-0378">Hydrolase</keyword>
<evidence type="ECO:0000256" key="6">
    <source>
        <dbReference type="ARBA" id="ARBA00023211"/>
    </source>
</evidence>
<keyword evidence="5" id="KW-0460">Magnesium</keyword>
<evidence type="ECO:0000313" key="8">
    <source>
        <dbReference type="EMBL" id="MBM7703719.1"/>
    </source>
</evidence>
<evidence type="ECO:0000259" key="7">
    <source>
        <dbReference type="PROSITE" id="PS51462"/>
    </source>
</evidence>
<dbReference type="Pfam" id="PF00293">
    <property type="entry name" value="NUDIX"/>
    <property type="match status" value="1"/>
</dbReference>
<reference evidence="8 9" key="1">
    <citation type="submission" date="2021-01" db="EMBL/GenBank/DDBJ databases">
        <title>Genomic Encyclopedia of Type Strains, Phase IV (KMG-IV): sequencing the most valuable type-strain genomes for metagenomic binning, comparative biology and taxonomic classification.</title>
        <authorList>
            <person name="Goeker M."/>
        </authorList>
    </citation>
    <scope>NUCLEOTIDE SEQUENCE [LARGE SCALE GENOMIC DNA]</scope>
    <source>
        <strain evidence="8 9">DSM 104297</strain>
    </source>
</reference>
<dbReference type="SUPFAM" id="SSF55811">
    <property type="entry name" value="Nudix"/>
    <property type="match status" value="1"/>
</dbReference>
<evidence type="ECO:0000256" key="3">
    <source>
        <dbReference type="ARBA" id="ARBA00022723"/>
    </source>
</evidence>
<dbReference type="CDD" id="cd03426">
    <property type="entry name" value="NUDIX_CoAse_Nudt7"/>
    <property type="match status" value="1"/>
</dbReference>
<evidence type="ECO:0000313" key="9">
    <source>
        <dbReference type="Proteomes" id="UP000809829"/>
    </source>
</evidence>
<dbReference type="RefSeq" id="WP_205187672.1">
    <property type="nucleotide sequence ID" value="NZ_JAFBFC010000004.1"/>
</dbReference>
<accession>A0ABS2QW57</accession>
<dbReference type="PROSITE" id="PS51462">
    <property type="entry name" value="NUDIX"/>
    <property type="match status" value="1"/>
</dbReference>
<dbReference type="Proteomes" id="UP000809829">
    <property type="component" value="Unassembled WGS sequence"/>
</dbReference>
<keyword evidence="6" id="KW-0464">Manganese</keyword>
<dbReference type="InterPro" id="IPR015797">
    <property type="entry name" value="NUDIX_hydrolase-like_dom_sf"/>
</dbReference>
<evidence type="ECO:0000256" key="4">
    <source>
        <dbReference type="ARBA" id="ARBA00022801"/>
    </source>
</evidence>
<keyword evidence="9" id="KW-1185">Reference proteome</keyword>
<evidence type="ECO:0000256" key="1">
    <source>
        <dbReference type="ARBA" id="ARBA00001936"/>
    </source>
</evidence>
<sequence>MDINQINQKLKSHTPRLLGMETFKRFSVLVPLIEKENDLHVLFEVRALNMRRQPGEICFPGGKVDATDPNEKYTAIRETIEELRIKQEQIKDVQPLDYMISPFGTIIYPYVGVLQNIASFSPNPTEVEEVFTVPLNHFKQTPPERYKVQFQGKPEASFPFHLIANGEEYNWQTRAMDEYFYYYNDKVIWGLTAKILHHFLQVID</sequence>
<organism evidence="8 9">
    <name type="scientific">Priestia iocasae</name>
    <dbReference type="NCBI Taxonomy" id="2291674"/>
    <lineage>
        <taxon>Bacteria</taxon>
        <taxon>Bacillati</taxon>
        <taxon>Bacillota</taxon>
        <taxon>Bacilli</taxon>
        <taxon>Bacillales</taxon>
        <taxon>Bacillaceae</taxon>
        <taxon>Priestia</taxon>
    </lineage>
</organism>
<dbReference type="PANTHER" id="PTHR12992:SF11">
    <property type="entry name" value="MITOCHONDRIAL COENZYME A DIPHOSPHATASE NUDT8"/>
    <property type="match status" value="1"/>
</dbReference>
<comment type="cofactor">
    <cofactor evidence="1">
        <name>Mn(2+)</name>
        <dbReference type="ChEBI" id="CHEBI:29035"/>
    </cofactor>
</comment>
<dbReference type="PANTHER" id="PTHR12992">
    <property type="entry name" value="NUDIX HYDROLASE"/>
    <property type="match status" value="1"/>
</dbReference>
<evidence type="ECO:0000256" key="5">
    <source>
        <dbReference type="ARBA" id="ARBA00022842"/>
    </source>
</evidence>
<evidence type="ECO:0000256" key="2">
    <source>
        <dbReference type="ARBA" id="ARBA00001946"/>
    </source>
</evidence>
<gene>
    <name evidence="8" type="ORF">JOC83_002568</name>
</gene>